<evidence type="ECO:0000313" key="2">
    <source>
        <dbReference type="EMBL" id="CAF4520864.1"/>
    </source>
</evidence>
<dbReference type="Proteomes" id="UP000663873">
    <property type="component" value="Unassembled WGS sequence"/>
</dbReference>
<dbReference type="EMBL" id="CAJOBO010004434">
    <property type="protein sequence ID" value="CAF4520864.1"/>
    <property type="molecule type" value="Genomic_DNA"/>
</dbReference>
<name>A0A820WT37_9BILA</name>
<evidence type="ECO:0000313" key="3">
    <source>
        <dbReference type="EMBL" id="CAF4628504.1"/>
    </source>
</evidence>
<dbReference type="Proteomes" id="UP000663862">
    <property type="component" value="Unassembled WGS sequence"/>
</dbReference>
<evidence type="ECO:0000313" key="5">
    <source>
        <dbReference type="Proteomes" id="UP000663873"/>
    </source>
</evidence>
<sequence length="106" mass="11991">MNITRIDIYNTNRSPKSQCELENVVDEVLRGLSLIVIQAGIKKTQKSPSGLSFRWETIEKQLQTFPIAIRLRPFYKLLSAVSSEMLATSPDMLVALPGMLVKHLDF</sequence>
<evidence type="ECO:0000313" key="1">
    <source>
        <dbReference type="EMBL" id="CAF4488783.1"/>
    </source>
</evidence>
<dbReference type="Proteomes" id="UP000663851">
    <property type="component" value="Unassembled WGS sequence"/>
</dbReference>
<gene>
    <name evidence="2" type="ORF">HFQ381_LOCUS29115</name>
    <name evidence="3" type="ORF">TSG867_LOCUS29456</name>
    <name evidence="1" type="ORF">UJA718_LOCUS25490</name>
</gene>
<dbReference type="EMBL" id="CAJOBP010006265">
    <property type="protein sequence ID" value="CAF4488783.1"/>
    <property type="molecule type" value="Genomic_DNA"/>
</dbReference>
<accession>A0A820WT37</accession>
<evidence type="ECO:0000313" key="4">
    <source>
        <dbReference type="Proteomes" id="UP000663851"/>
    </source>
</evidence>
<organism evidence="2 4">
    <name type="scientific">Rotaria socialis</name>
    <dbReference type="NCBI Taxonomy" id="392032"/>
    <lineage>
        <taxon>Eukaryota</taxon>
        <taxon>Metazoa</taxon>
        <taxon>Spiralia</taxon>
        <taxon>Gnathifera</taxon>
        <taxon>Rotifera</taxon>
        <taxon>Eurotatoria</taxon>
        <taxon>Bdelloidea</taxon>
        <taxon>Philodinida</taxon>
        <taxon>Philodinidae</taxon>
        <taxon>Rotaria</taxon>
    </lineage>
</organism>
<dbReference type="EMBL" id="CAJOBQ010004148">
    <property type="protein sequence ID" value="CAF4628504.1"/>
    <property type="molecule type" value="Genomic_DNA"/>
</dbReference>
<proteinExistence type="predicted"/>
<keyword evidence="5" id="KW-1185">Reference proteome</keyword>
<comment type="caution">
    <text evidence="2">The sequence shown here is derived from an EMBL/GenBank/DDBJ whole genome shotgun (WGS) entry which is preliminary data.</text>
</comment>
<protein>
    <submittedName>
        <fullName evidence="2">Uncharacterized protein</fullName>
    </submittedName>
</protein>
<reference evidence="2" key="1">
    <citation type="submission" date="2021-02" db="EMBL/GenBank/DDBJ databases">
        <authorList>
            <person name="Nowell W R."/>
        </authorList>
    </citation>
    <scope>NUCLEOTIDE SEQUENCE</scope>
</reference>
<dbReference type="AlphaFoldDB" id="A0A820WT37"/>